<protein>
    <submittedName>
        <fullName evidence="1">Cytochrome P450</fullName>
    </submittedName>
</protein>
<dbReference type="EMBL" id="MU267643">
    <property type="protein sequence ID" value="KAH7912798.1"/>
    <property type="molecule type" value="Genomic_DNA"/>
</dbReference>
<reference evidence="1" key="1">
    <citation type="journal article" date="2021" name="New Phytol.">
        <title>Evolutionary innovations through gain and loss of genes in the ectomycorrhizal Boletales.</title>
        <authorList>
            <person name="Wu G."/>
            <person name="Miyauchi S."/>
            <person name="Morin E."/>
            <person name="Kuo A."/>
            <person name="Drula E."/>
            <person name="Varga T."/>
            <person name="Kohler A."/>
            <person name="Feng B."/>
            <person name="Cao Y."/>
            <person name="Lipzen A."/>
            <person name="Daum C."/>
            <person name="Hundley H."/>
            <person name="Pangilinan J."/>
            <person name="Johnson J."/>
            <person name="Barry K."/>
            <person name="LaButti K."/>
            <person name="Ng V."/>
            <person name="Ahrendt S."/>
            <person name="Min B."/>
            <person name="Choi I.G."/>
            <person name="Park H."/>
            <person name="Plett J.M."/>
            <person name="Magnuson J."/>
            <person name="Spatafora J.W."/>
            <person name="Nagy L.G."/>
            <person name="Henrissat B."/>
            <person name="Grigoriev I.V."/>
            <person name="Yang Z.L."/>
            <person name="Xu J."/>
            <person name="Martin F.M."/>
        </authorList>
    </citation>
    <scope>NUCLEOTIDE SEQUENCE</scope>
    <source>
        <strain evidence="1">ATCC 28755</strain>
    </source>
</reference>
<evidence type="ECO:0000313" key="2">
    <source>
        <dbReference type="Proteomes" id="UP000790377"/>
    </source>
</evidence>
<accession>A0ACB8AIJ6</accession>
<dbReference type="Proteomes" id="UP000790377">
    <property type="component" value="Unassembled WGS sequence"/>
</dbReference>
<evidence type="ECO:0000313" key="1">
    <source>
        <dbReference type="EMBL" id="KAH7912798.1"/>
    </source>
</evidence>
<comment type="caution">
    <text evidence="1">The sequence shown here is derived from an EMBL/GenBank/DDBJ whole genome shotgun (WGS) entry which is preliminary data.</text>
</comment>
<keyword evidence="2" id="KW-1185">Reference proteome</keyword>
<name>A0ACB8AIJ6_9AGAM</name>
<sequence>MAWSSDNRLVFLLPISLTAIALATFVTKKRNAVERLPPGPTPLPLVGNVLSLDSQEPWNTYAEWGVAHGDLIYARFLNQDVIIINSEKVAKDLLEKRSQIYSDRPFIATLKPFGWSFNFAFTPYGDEWRLARRLFHQTFRVDAAQGFRPMQLSKAHQLLINLIEDPASYIAHMETFSASVAMASLYDYDTKPRKDPLVAIVNRALELGCKVMTPERAILLGAFPFLLRIPTWFPGATIKRDATLSCESVEEMIEKPFEYVENSMISGTAGPSLVSNCLQKMESEDAEHARHFKKAIKDVSATAFVGGSESTSSVLQVFVLAMVLNPSVQERARAEIDAVLGGDRLPGFDDRSSLPYIDAVVRETIRWQPVAPSGVPHSTMEDDIYNGYFIPKGATIIQNIWGMSRDESVYPNANDFNPDRWLDSKGQLADMNPPDFVFGFGRRVCPGRHVADASVWGAIASMLATFEFLRAKDPQGKDIEFVPSYTVGLARHPIPFPLSIAPCRANLNKDKLIQMIHSST</sequence>
<gene>
    <name evidence="1" type="ORF">BJ138DRAFT_731884</name>
</gene>
<proteinExistence type="predicted"/>
<organism evidence="1 2">
    <name type="scientific">Hygrophoropsis aurantiaca</name>
    <dbReference type="NCBI Taxonomy" id="72124"/>
    <lineage>
        <taxon>Eukaryota</taxon>
        <taxon>Fungi</taxon>
        <taxon>Dikarya</taxon>
        <taxon>Basidiomycota</taxon>
        <taxon>Agaricomycotina</taxon>
        <taxon>Agaricomycetes</taxon>
        <taxon>Agaricomycetidae</taxon>
        <taxon>Boletales</taxon>
        <taxon>Coniophorineae</taxon>
        <taxon>Hygrophoropsidaceae</taxon>
        <taxon>Hygrophoropsis</taxon>
    </lineage>
</organism>